<proteinExistence type="predicted"/>
<keyword evidence="2" id="KW-1185">Reference proteome</keyword>
<dbReference type="EMBL" id="CATNWA010021001">
    <property type="protein sequence ID" value="CAI9620801.1"/>
    <property type="molecule type" value="Genomic_DNA"/>
</dbReference>
<organism evidence="1 2">
    <name type="scientific">Staurois parvus</name>
    <dbReference type="NCBI Taxonomy" id="386267"/>
    <lineage>
        <taxon>Eukaryota</taxon>
        <taxon>Metazoa</taxon>
        <taxon>Chordata</taxon>
        <taxon>Craniata</taxon>
        <taxon>Vertebrata</taxon>
        <taxon>Euteleostomi</taxon>
        <taxon>Amphibia</taxon>
        <taxon>Batrachia</taxon>
        <taxon>Anura</taxon>
        <taxon>Neobatrachia</taxon>
        <taxon>Ranoidea</taxon>
        <taxon>Ranidae</taxon>
        <taxon>Staurois</taxon>
    </lineage>
</organism>
<reference evidence="1" key="1">
    <citation type="submission" date="2023-05" db="EMBL/GenBank/DDBJ databases">
        <authorList>
            <person name="Stuckert A."/>
        </authorList>
    </citation>
    <scope>NUCLEOTIDE SEQUENCE</scope>
</reference>
<evidence type="ECO:0000313" key="2">
    <source>
        <dbReference type="Proteomes" id="UP001162483"/>
    </source>
</evidence>
<dbReference type="Proteomes" id="UP001162483">
    <property type="component" value="Unassembled WGS sequence"/>
</dbReference>
<accession>A0ABN9HG85</accession>
<evidence type="ECO:0000313" key="1">
    <source>
        <dbReference type="EMBL" id="CAI9620801.1"/>
    </source>
</evidence>
<gene>
    <name evidence="1" type="ORF">SPARVUS_LOCUS16046831</name>
</gene>
<comment type="caution">
    <text evidence="1">The sequence shown here is derived from an EMBL/GenBank/DDBJ whole genome shotgun (WGS) entry which is preliminary data.</text>
</comment>
<name>A0ABN9HG85_9NEOB</name>
<protein>
    <submittedName>
        <fullName evidence="1">Uncharacterized protein</fullName>
    </submittedName>
</protein>
<sequence>MSTEDFKHSTVKRFQRCKCFKGGCTSISDDPGHGGSQPTAVIPVNI</sequence>